<evidence type="ECO:0000313" key="1">
    <source>
        <dbReference type="EMBL" id="NYH46118.1"/>
    </source>
</evidence>
<dbReference type="AlphaFoldDB" id="A0A7Y9X8N3"/>
<dbReference type="EMBL" id="JACCHK010000001">
    <property type="protein sequence ID" value="NYH46118.1"/>
    <property type="molecule type" value="Genomic_DNA"/>
</dbReference>
<gene>
    <name evidence="1" type="ORF">HNR22_005845</name>
</gene>
<evidence type="ECO:0000313" key="2">
    <source>
        <dbReference type="Proteomes" id="UP000523545"/>
    </source>
</evidence>
<proteinExistence type="predicted"/>
<protein>
    <submittedName>
        <fullName evidence="1">Uncharacterized protein</fullName>
    </submittedName>
</protein>
<reference evidence="1 2" key="1">
    <citation type="submission" date="2020-07" db="EMBL/GenBank/DDBJ databases">
        <title>Sequencing the genomes of 1000 actinobacteria strains.</title>
        <authorList>
            <person name="Klenk H.-P."/>
        </authorList>
    </citation>
    <scope>NUCLEOTIDE SEQUENCE [LARGE SCALE GENOMIC DNA]</scope>
    <source>
        <strain evidence="1 2">DSM 45876</strain>
    </source>
</reference>
<dbReference type="Proteomes" id="UP000523545">
    <property type="component" value="Unassembled WGS sequence"/>
</dbReference>
<accession>A0A7Y9X8N3</accession>
<sequence>MIDMTVYRGGSTLSIRSRFDNTRDVMMPVNLAYPPATMVGLWHAGLPQVMLVPTTATDAQVWPVVPSSIGTKIHDTSDDNCPINTGWSYVGGNHGYSVGNRIALANHGKTTADVGSRWTDGARVYTLLAIIDGDNLLFGNPYTIVGGIAEGVKIPPSAPLTHLSGATHAATVPIQDILIPAVQILPATHSRTVTVELDGRPVPDGTSTGQALTIEESYNISSYRGMIDTAQANIGTPISTIMPQAPSLCHVGNIYRWSRGTLVVAQRVTALQKFTLNMGVTQCFPLTAPTGGTRRQFMPNVGVAGTLDWSTWANIDTLPALTDITPATLKNPLMPASSMTQWAVDANGVPQWGITVGLLPIGDGHPQIRVRYTTAKGWFISSSFKKNYPQLVWGRTLEAGESAAGTAYRRYLPPPRTATEIIVSDGTHEFAMIERVGTVTGARMHAAELLNRRLVPAGPTNLRVPDRVTADGIPYEVPTSPGYGMWLAEPYEPRMEALPGATHGVGTYFLPVAGETGSTTCAGTYQRLLLHPTYLAEATPVDRVCVEVTGAGTGVLRHGVYGHDPATGWPVTNRPIADFGTLDVTSTGVKESVLATPVVLPVGWHWYGHVWQATSTTPPTLRTSTTGSATPLNLGTSSAAMTGDRFGYEATGVTGALGTITIAGVHQLPAPRVAYRRA</sequence>
<name>A0A7Y9X8N3_9ACTN</name>
<keyword evidence="2" id="KW-1185">Reference proteome</keyword>
<comment type="caution">
    <text evidence="1">The sequence shown here is derived from an EMBL/GenBank/DDBJ whole genome shotgun (WGS) entry which is preliminary data.</text>
</comment>
<organism evidence="1 2">
    <name type="scientific">Micromonospora jinlongensis</name>
    <dbReference type="NCBI Taxonomy" id="1287877"/>
    <lineage>
        <taxon>Bacteria</taxon>
        <taxon>Bacillati</taxon>
        <taxon>Actinomycetota</taxon>
        <taxon>Actinomycetes</taxon>
        <taxon>Micromonosporales</taxon>
        <taxon>Micromonosporaceae</taxon>
        <taxon>Micromonospora</taxon>
    </lineage>
</organism>